<feature type="compositionally biased region" description="Basic residues" evidence="3">
    <location>
        <begin position="545"/>
        <end position="558"/>
    </location>
</feature>
<evidence type="ECO:0000313" key="5">
    <source>
        <dbReference type="Proteomes" id="UP000001514"/>
    </source>
</evidence>
<evidence type="ECO:0000256" key="3">
    <source>
        <dbReference type="SAM" id="MobiDB-lite"/>
    </source>
</evidence>
<dbReference type="SUPFAM" id="SSF48371">
    <property type="entry name" value="ARM repeat"/>
    <property type="match status" value="1"/>
</dbReference>
<dbReference type="PANTHER" id="PTHR12758">
    <property type="entry name" value="APOPTOSIS INHIBITOR 5-RELATED"/>
    <property type="match status" value="1"/>
</dbReference>
<dbReference type="InterPro" id="IPR016024">
    <property type="entry name" value="ARM-type_fold"/>
</dbReference>
<dbReference type="STRING" id="88036.D8RJU3"/>
<dbReference type="AlphaFoldDB" id="D8RJU3"/>
<dbReference type="GO" id="GO:0005634">
    <property type="term" value="C:nucleus"/>
    <property type="evidence" value="ECO:0000318"/>
    <property type="project" value="GO_Central"/>
</dbReference>
<keyword evidence="5" id="KW-1185">Reference proteome</keyword>
<feature type="compositionally biased region" description="Low complexity" evidence="3">
    <location>
        <begin position="474"/>
        <end position="489"/>
    </location>
</feature>
<dbReference type="FunCoup" id="D8RJU3">
    <property type="interactions" value="5001"/>
</dbReference>
<evidence type="ECO:0000256" key="1">
    <source>
        <dbReference type="ARBA" id="ARBA00009515"/>
    </source>
</evidence>
<protein>
    <recommendedName>
        <fullName evidence="6">Apoptosis inhibitor 5</fullName>
    </recommendedName>
</protein>
<proteinExistence type="inferred from homology"/>
<evidence type="ECO:0000256" key="2">
    <source>
        <dbReference type="ARBA" id="ARBA00022703"/>
    </source>
</evidence>
<feature type="region of interest" description="Disordered" evidence="3">
    <location>
        <begin position="455"/>
        <end position="558"/>
    </location>
</feature>
<name>D8RJU3_SELML</name>
<dbReference type="OMA" id="RCIKFLA"/>
<dbReference type="eggNOG" id="KOG2213">
    <property type="taxonomic scope" value="Eukaryota"/>
</dbReference>
<organism evidence="5">
    <name type="scientific">Selaginella moellendorffii</name>
    <name type="common">Spikemoss</name>
    <dbReference type="NCBI Taxonomy" id="88036"/>
    <lineage>
        <taxon>Eukaryota</taxon>
        <taxon>Viridiplantae</taxon>
        <taxon>Streptophyta</taxon>
        <taxon>Embryophyta</taxon>
        <taxon>Tracheophyta</taxon>
        <taxon>Lycopodiopsida</taxon>
        <taxon>Selaginellales</taxon>
        <taxon>Selaginellaceae</taxon>
        <taxon>Selaginella</taxon>
    </lineage>
</organism>
<dbReference type="Gramene" id="EFJ27966">
    <property type="protein sequence ID" value="EFJ27966"/>
    <property type="gene ID" value="SELMODRAFT_441479"/>
</dbReference>
<dbReference type="Proteomes" id="UP000001514">
    <property type="component" value="Unassembled WGS sequence"/>
</dbReference>
<dbReference type="InParanoid" id="D8RJU3"/>
<dbReference type="InterPro" id="IPR008383">
    <property type="entry name" value="API5"/>
</dbReference>
<dbReference type="GO" id="GO:0043067">
    <property type="term" value="P:regulation of programmed cell death"/>
    <property type="evidence" value="ECO:0000318"/>
    <property type="project" value="GO_Central"/>
</dbReference>
<dbReference type="Pfam" id="PF05918">
    <property type="entry name" value="API5"/>
    <property type="match status" value="1"/>
</dbReference>
<dbReference type="GO" id="GO:0003729">
    <property type="term" value="F:mRNA binding"/>
    <property type="evidence" value="ECO:0000318"/>
    <property type="project" value="GO_Central"/>
</dbReference>
<sequence>MASETDENSVIAMLYEYGERLSNSEDKSKNESDYLGIIEAAKSKGKVKQLAAQLIPRYFKYFPNLSVRSLEAQLDLCEEEELGITVQAVRGLATICKDSKDLLPKVADVLGQLLITEEPLEKDAVQKALMSILRQDAKATLTALFKHVENSDENLREKVLAFIREKVFPLKNDLLQPQEEMERHVTDLIKKSLQDVTGAEFKMFMEFLKSLSIFGEKAPQERVQELLEIVESQADLDSQFKVEDTDHIDRLMACLFMSLPFYARGASNSKFLNYINKSLFPAFDKLPEDKKTELLKKIAESVQFSSAQDARNLLPTILQLLKKYMPKRKTTEEFNYLHVECLLYAFHQLAHKSPNSTNSLCGYKIVTGQPSDRLGEDFTDLYKDFIERQVIALLEVAESLSKSTLKKLTQGMTKVPAAKDENGKAEEKAKKVALGVGLRSCNNITKLITPLKQKTPEFLGGPKNFNPSWKEAAKPAAAAATATQASAPANSGAKRPAAANNGATTKRARGEQHQHQQRQPEQQHLVNKAFAGISRGGGGGGGGRRQWRAGRGRGRNYY</sequence>
<dbReference type="HOGENOM" id="CLU_037809_0_1_1"/>
<keyword evidence="2" id="KW-0053">Apoptosis</keyword>
<dbReference type="KEGG" id="smo:SELMODRAFT_441479"/>
<dbReference type="EMBL" id="GL377581">
    <property type="protein sequence ID" value="EFJ27966.1"/>
    <property type="molecule type" value="Genomic_DNA"/>
</dbReference>
<evidence type="ECO:0000313" key="4">
    <source>
        <dbReference type="EMBL" id="EFJ27966.1"/>
    </source>
</evidence>
<gene>
    <name evidence="4" type="ORF">SELMODRAFT_441479</name>
</gene>
<evidence type="ECO:0008006" key="6">
    <source>
        <dbReference type="Google" id="ProtNLM"/>
    </source>
</evidence>
<feature type="compositionally biased region" description="Gly residues" evidence="3">
    <location>
        <begin position="534"/>
        <end position="544"/>
    </location>
</feature>
<comment type="similarity">
    <text evidence="1">Belongs to the API5 family.</text>
</comment>
<dbReference type="PANTHER" id="PTHR12758:SF19">
    <property type="entry name" value="APOPTOSIS INHIBITOR 5"/>
    <property type="match status" value="1"/>
</dbReference>
<accession>D8RJU3</accession>
<reference evidence="4 5" key="1">
    <citation type="journal article" date="2011" name="Science">
        <title>The Selaginella genome identifies genetic changes associated with the evolution of vascular plants.</title>
        <authorList>
            <person name="Banks J.A."/>
            <person name="Nishiyama T."/>
            <person name="Hasebe M."/>
            <person name="Bowman J.L."/>
            <person name="Gribskov M."/>
            <person name="dePamphilis C."/>
            <person name="Albert V.A."/>
            <person name="Aono N."/>
            <person name="Aoyama T."/>
            <person name="Ambrose B.A."/>
            <person name="Ashton N.W."/>
            <person name="Axtell M.J."/>
            <person name="Barker E."/>
            <person name="Barker M.S."/>
            <person name="Bennetzen J.L."/>
            <person name="Bonawitz N.D."/>
            <person name="Chapple C."/>
            <person name="Cheng C."/>
            <person name="Correa L.G."/>
            <person name="Dacre M."/>
            <person name="DeBarry J."/>
            <person name="Dreyer I."/>
            <person name="Elias M."/>
            <person name="Engstrom E.M."/>
            <person name="Estelle M."/>
            <person name="Feng L."/>
            <person name="Finet C."/>
            <person name="Floyd S.K."/>
            <person name="Frommer W.B."/>
            <person name="Fujita T."/>
            <person name="Gramzow L."/>
            <person name="Gutensohn M."/>
            <person name="Harholt J."/>
            <person name="Hattori M."/>
            <person name="Heyl A."/>
            <person name="Hirai T."/>
            <person name="Hiwatashi Y."/>
            <person name="Ishikawa M."/>
            <person name="Iwata M."/>
            <person name="Karol K.G."/>
            <person name="Koehler B."/>
            <person name="Kolukisaoglu U."/>
            <person name="Kubo M."/>
            <person name="Kurata T."/>
            <person name="Lalonde S."/>
            <person name="Li K."/>
            <person name="Li Y."/>
            <person name="Litt A."/>
            <person name="Lyons E."/>
            <person name="Manning G."/>
            <person name="Maruyama T."/>
            <person name="Michael T.P."/>
            <person name="Mikami K."/>
            <person name="Miyazaki S."/>
            <person name="Morinaga S."/>
            <person name="Murata T."/>
            <person name="Mueller-Roeber B."/>
            <person name="Nelson D.R."/>
            <person name="Obara M."/>
            <person name="Oguri Y."/>
            <person name="Olmstead R.G."/>
            <person name="Onodera N."/>
            <person name="Petersen B.L."/>
            <person name="Pils B."/>
            <person name="Prigge M."/>
            <person name="Rensing S.A."/>
            <person name="Riano-Pachon D.M."/>
            <person name="Roberts A.W."/>
            <person name="Sato Y."/>
            <person name="Scheller H.V."/>
            <person name="Schulz B."/>
            <person name="Schulz C."/>
            <person name="Shakirov E.V."/>
            <person name="Shibagaki N."/>
            <person name="Shinohara N."/>
            <person name="Shippen D.E."/>
            <person name="Soerensen I."/>
            <person name="Sotooka R."/>
            <person name="Sugimoto N."/>
            <person name="Sugita M."/>
            <person name="Sumikawa N."/>
            <person name="Tanurdzic M."/>
            <person name="Theissen G."/>
            <person name="Ulvskov P."/>
            <person name="Wakazuki S."/>
            <person name="Weng J.K."/>
            <person name="Willats W.W."/>
            <person name="Wipf D."/>
            <person name="Wolf P.G."/>
            <person name="Yang L."/>
            <person name="Zimmer A.D."/>
            <person name="Zhu Q."/>
            <person name="Mitros T."/>
            <person name="Hellsten U."/>
            <person name="Loque D."/>
            <person name="Otillar R."/>
            <person name="Salamov A."/>
            <person name="Schmutz J."/>
            <person name="Shapiro H."/>
            <person name="Lindquist E."/>
            <person name="Lucas S."/>
            <person name="Rokhsar D."/>
            <person name="Grigoriev I.V."/>
        </authorList>
    </citation>
    <scope>NUCLEOTIDE SEQUENCE [LARGE SCALE GENOMIC DNA]</scope>
</reference>